<reference evidence="1 2" key="1">
    <citation type="submission" date="2019-11" db="EMBL/GenBank/DDBJ databases">
        <title>Streptococcus uberis isolated from clinical mastitis cases on a southeastern Queensland dairy.</title>
        <authorList>
            <person name="Workentine M.L."/>
            <person name="Price R."/>
            <person name="Olchowy T."/>
        </authorList>
    </citation>
    <scope>NUCLEOTIDE SEQUENCE [LARGE SCALE GENOMIC DNA]</scope>
    <source>
        <strain evidence="1 2">OLC4459-A17</strain>
    </source>
</reference>
<dbReference type="RefSeq" id="WP_154617472.1">
    <property type="nucleotide sequence ID" value="NZ_JADFBR010000008.1"/>
</dbReference>
<evidence type="ECO:0000313" key="2">
    <source>
        <dbReference type="Proteomes" id="UP000483839"/>
    </source>
</evidence>
<sequence>MEQKAIASYSILCVELEELLDVIELGLDDGTPNKMAATLNVVEMALKGIISVHQENIKVMEKIDKEF</sequence>
<dbReference type="AlphaFoldDB" id="A0A6L6G8A8"/>
<name>A0A6L6G8A8_STRUB</name>
<evidence type="ECO:0000313" key="1">
    <source>
        <dbReference type="EMBL" id="MTD01642.1"/>
    </source>
</evidence>
<organism evidence="1 2">
    <name type="scientific">Streptococcus uberis</name>
    <dbReference type="NCBI Taxonomy" id="1349"/>
    <lineage>
        <taxon>Bacteria</taxon>
        <taxon>Bacillati</taxon>
        <taxon>Bacillota</taxon>
        <taxon>Bacilli</taxon>
        <taxon>Lactobacillales</taxon>
        <taxon>Streptococcaceae</taxon>
        <taxon>Streptococcus</taxon>
    </lineage>
</organism>
<proteinExistence type="predicted"/>
<dbReference type="EMBL" id="WLXI01000040">
    <property type="protein sequence ID" value="MTD01642.1"/>
    <property type="molecule type" value="Genomic_DNA"/>
</dbReference>
<protein>
    <submittedName>
        <fullName evidence="1">Uncharacterized protein</fullName>
    </submittedName>
</protein>
<accession>A0A6L6G8A8</accession>
<comment type="caution">
    <text evidence="1">The sequence shown here is derived from an EMBL/GenBank/DDBJ whole genome shotgun (WGS) entry which is preliminary data.</text>
</comment>
<dbReference type="Proteomes" id="UP000483839">
    <property type="component" value="Unassembled WGS sequence"/>
</dbReference>
<gene>
    <name evidence="1" type="ORF">GKS16_05075</name>
</gene>